<dbReference type="Proteomes" id="UP001558613">
    <property type="component" value="Unassembled WGS sequence"/>
</dbReference>
<dbReference type="InterPro" id="IPR000101">
    <property type="entry name" value="GGT_peptidase"/>
</dbReference>
<proteinExistence type="inferred from homology"/>
<dbReference type="Pfam" id="PF01019">
    <property type="entry name" value="G_glu_transpept"/>
    <property type="match status" value="1"/>
</dbReference>
<dbReference type="InterPro" id="IPR029055">
    <property type="entry name" value="Ntn_hydrolases_N"/>
</dbReference>
<protein>
    <submittedName>
        <fullName evidence="3">Uncharacterized protein</fullName>
    </submittedName>
</protein>
<dbReference type="SUPFAM" id="SSF56235">
    <property type="entry name" value="N-terminal nucleophile aminohydrolases (Ntn hydrolases)"/>
    <property type="match status" value="1"/>
</dbReference>
<dbReference type="PANTHER" id="PTHR11686">
    <property type="entry name" value="GAMMA GLUTAMYL TRANSPEPTIDASE"/>
    <property type="match status" value="1"/>
</dbReference>
<keyword evidence="2" id="KW-0325">Glycoprotein</keyword>
<comment type="caution">
    <text evidence="3">The sequence shown here is derived from an EMBL/GenBank/DDBJ whole genome shotgun (WGS) entry which is preliminary data.</text>
</comment>
<evidence type="ECO:0000256" key="2">
    <source>
        <dbReference type="ARBA" id="ARBA00023180"/>
    </source>
</evidence>
<name>A0ABR3LIL7_9TELE</name>
<dbReference type="Gene3D" id="3.60.20.40">
    <property type="match status" value="1"/>
</dbReference>
<evidence type="ECO:0000256" key="1">
    <source>
        <dbReference type="ARBA" id="ARBA00009381"/>
    </source>
</evidence>
<dbReference type="EMBL" id="JAYMGO010000022">
    <property type="protein sequence ID" value="KAL1252255.1"/>
    <property type="molecule type" value="Genomic_DNA"/>
</dbReference>
<evidence type="ECO:0000313" key="3">
    <source>
        <dbReference type="EMBL" id="KAL1252255.1"/>
    </source>
</evidence>
<dbReference type="PANTHER" id="PTHR11686:SF56">
    <property type="entry name" value="GLUTATHIONE HYDROLASE 1 PROENZYME-RELATED"/>
    <property type="match status" value="1"/>
</dbReference>
<keyword evidence="4" id="KW-1185">Reference proteome</keyword>
<gene>
    <name evidence="3" type="ORF">QQF64_020051</name>
</gene>
<organism evidence="3 4">
    <name type="scientific">Cirrhinus molitorella</name>
    <name type="common">mud carp</name>
    <dbReference type="NCBI Taxonomy" id="172907"/>
    <lineage>
        <taxon>Eukaryota</taxon>
        <taxon>Metazoa</taxon>
        <taxon>Chordata</taxon>
        <taxon>Craniata</taxon>
        <taxon>Vertebrata</taxon>
        <taxon>Euteleostomi</taxon>
        <taxon>Actinopterygii</taxon>
        <taxon>Neopterygii</taxon>
        <taxon>Teleostei</taxon>
        <taxon>Ostariophysi</taxon>
        <taxon>Cypriniformes</taxon>
        <taxon>Cyprinidae</taxon>
        <taxon>Labeoninae</taxon>
        <taxon>Labeonini</taxon>
        <taxon>Cirrhinus</taxon>
    </lineage>
</organism>
<comment type="similarity">
    <text evidence="1">Belongs to the gamma-glutamyltransferase family.</text>
</comment>
<evidence type="ECO:0000313" key="4">
    <source>
        <dbReference type="Proteomes" id="UP001558613"/>
    </source>
</evidence>
<dbReference type="InterPro" id="IPR043137">
    <property type="entry name" value="GGT_ssub_C"/>
</dbReference>
<reference evidence="3 4" key="1">
    <citation type="submission" date="2023-09" db="EMBL/GenBank/DDBJ databases">
        <authorList>
            <person name="Wang M."/>
        </authorList>
    </citation>
    <scope>NUCLEOTIDE SEQUENCE [LARGE SCALE GENOMIC DNA]</scope>
    <source>
        <strain evidence="3">GT-2023</strain>
        <tissue evidence="3">Liver</tissue>
    </source>
</reference>
<accession>A0ABR3LIL7</accession>
<sequence>MMTSVSFAQCIRNEIKDDIKQVRYDTQCKNYAVDDSEHHENCQDDDHGTSHLSIIAEDGSAVAVTSSIND</sequence>